<evidence type="ECO:0000256" key="8">
    <source>
        <dbReference type="SAM" id="SignalP"/>
    </source>
</evidence>
<dbReference type="InterPro" id="IPR011707">
    <property type="entry name" value="Cu-oxidase-like_N"/>
</dbReference>
<evidence type="ECO:0000256" key="4">
    <source>
        <dbReference type="ARBA" id="ARBA00023002"/>
    </source>
</evidence>
<proteinExistence type="inferred from homology"/>
<comment type="similarity">
    <text evidence="1">Belongs to the multicopper oxidase family.</text>
</comment>
<protein>
    <submittedName>
        <fullName evidence="12">Oxidoreductase ptaK</fullName>
    </submittedName>
</protein>
<evidence type="ECO:0000256" key="2">
    <source>
        <dbReference type="ARBA" id="ARBA00022723"/>
    </source>
</evidence>
<feature type="signal peptide" evidence="8">
    <location>
        <begin position="1"/>
        <end position="21"/>
    </location>
</feature>
<evidence type="ECO:0000256" key="7">
    <source>
        <dbReference type="SAM" id="MobiDB-lite"/>
    </source>
</evidence>
<feature type="compositionally biased region" description="Basic and acidic residues" evidence="7">
    <location>
        <begin position="41"/>
        <end position="53"/>
    </location>
</feature>
<dbReference type="InterPro" id="IPR008972">
    <property type="entry name" value="Cupredoxin"/>
</dbReference>
<dbReference type="FunFam" id="2.60.40.420:FF:000021">
    <property type="entry name" value="Extracellular dihydrogeodin oxidase/laccase"/>
    <property type="match status" value="1"/>
</dbReference>
<feature type="domain" description="Plastocyanin-like" evidence="11">
    <location>
        <begin position="81"/>
        <end position="198"/>
    </location>
</feature>
<evidence type="ECO:0000256" key="3">
    <source>
        <dbReference type="ARBA" id="ARBA00022729"/>
    </source>
</evidence>
<dbReference type="Gene3D" id="2.60.40.420">
    <property type="entry name" value="Cupredoxins - blue copper proteins"/>
    <property type="match status" value="3"/>
</dbReference>
<comment type="caution">
    <text evidence="12">The sequence shown here is derived from an EMBL/GenBank/DDBJ whole genome shotgun (WGS) entry which is preliminary data.</text>
</comment>
<feature type="compositionally biased region" description="Low complexity" evidence="7">
    <location>
        <begin position="23"/>
        <end position="37"/>
    </location>
</feature>
<accession>A0A4R8Q2E0</accession>
<dbReference type="AlphaFoldDB" id="A0A4R8Q2E0"/>
<dbReference type="CDD" id="cd13854">
    <property type="entry name" value="CuRO_1_MaLCC_like"/>
    <property type="match status" value="1"/>
</dbReference>
<feature type="chain" id="PRO_5020225060" evidence="8">
    <location>
        <begin position="22"/>
        <end position="617"/>
    </location>
</feature>
<dbReference type="InterPro" id="IPR011706">
    <property type="entry name" value="Cu-oxidase_C"/>
</dbReference>
<dbReference type="InterPro" id="IPR033138">
    <property type="entry name" value="Cu_oxidase_CS"/>
</dbReference>
<sequence>MRFCVPTALSLCSLIAGSVHALPPTSAQPSTTQAAASGLSRWRDYDAESDEKGAPWGRRTCRSDPDNVPDTGVVRRYEWTVERKYAAPDGFEQELLLVNGQFPGPLIEANWGDVVEVTVHNNITGPEEGTAIHWHGIHQQKTPWMDGVSGITQCPIIPGGSFTYRWKATTFGSSWWHGHHALQYAGGLWGPIVIHGPQHEEYDIDLGPVMMSDFYHRDYEGIAWGAISTSSNDNVTVPTSANQLINGMNPYDCSLSPYQYPTITNATCHSDAPKPKFHFLSGKTHKLRLVNTGAQAIQVFSIDDHKLVVTSMDWTPVEPYEVDYIALGVGGRAEVLVKATGDPEAAYALRMRPRCATTYVWETVANVYYDQAPADAVPVPNPVDIPYIIPNGTLNPSCGHYALSKMKPLYKKRLRKPDMTVFYNVTYQQNATGNHLWLMNNVTFQADWARPLLLEAAAGRTDYLARPQHILTTVPDGVRHVRVVVHNTFSIHPMHIHGGDFQILAEGDGAWDGTVADARNPARADTELLRRNWHLVVQFDARNPGTWSFHCHTAWHASPGLIANFLVRPKAVRKYDVPAKVRDGCVAWDRYRSSGGENASPFDSGLRRKSLDSSSFL</sequence>
<dbReference type="Proteomes" id="UP000295083">
    <property type="component" value="Unassembled WGS sequence"/>
</dbReference>
<reference evidence="12 13" key="1">
    <citation type="submission" date="2018-11" db="EMBL/GenBank/DDBJ databases">
        <title>Genome sequence and assembly of Colletotrichum spinosum.</title>
        <authorList>
            <person name="Gan P."/>
            <person name="Shirasu K."/>
        </authorList>
    </citation>
    <scope>NUCLEOTIDE SEQUENCE [LARGE SCALE GENOMIC DNA]</scope>
    <source>
        <strain evidence="12 13">CBS 515.97</strain>
    </source>
</reference>
<dbReference type="EMBL" id="QAPG01000109">
    <property type="protein sequence ID" value="TDZ31100.1"/>
    <property type="molecule type" value="Genomic_DNA"/>
</dbReference>
<dbReference type="PROSITE" id="PS00079">
    <property type="entry name" value="MULTICOPPER_OXIDASE1"/>
    <property type="match status" value="1"/>
</dbReference>
<evidence type="ECO:0000259" key="9">
    <source>
        <dbReference type="Pfam" id="PF00394"/>
    </source>
</evidence>
<evidence type="ECO:0000256" key="1">
    <source>
        <dbReference type="ARBA" id="ARBA00010609"/>
    </source>
</evidence>
<feature type="domain" description="Plastocyanin-like" evidence="10">
    <location>
        <begin position="471"/>
        <end position="570"/>
    </location>
</feature>
<gene>
    <name evidence="12" type="primary">ptaK-0</name>
    <name evidence="12" type="ORF">C8035_v001478</name>
</gene>
<evidence type="ECO:0000259" key="11">
    <source>
        <dbReference type="Pfam" id="PF07732"/>
    </source>
</evidence>
<keyword evidence="13" id="KW-1185">Reference proteome</keyword>
<evidence type="ECO:0000313" key="13">
    <source>
        <dbReference type="Proteomes" id="UP000295083"/>
    </source>
</evidence>
<feature type="domain" description="Plastocyanin-like" evidence="9">
    <location>
        <begin position="208"/>
        <end position="352"/>
    </location>
</feature>
<dbReference type="SUPFAM" id="SSF49503">
    <property type="entry name" value="Cupredoxins"/>
    <property type="match status" value="3"/>
</dbReference>
<keyword evidence="5" id="KW-0186">Copper</keyword>
<name>A0A4R8Q2E0_9PEZI</name>
<dbReference type="Pfam" id="PF07731">
    <property type="entry name" value="Cu-oxidase_2"/>
    <property type="match status" value="1"/>
</dbReference>
<dbReference type="PROSITE" id="PS00080">
    <property type="entry name" value="MULTICOPPER_OXIDASE2"/>
    <property type="match status" value="1"/>
</dbReference>
<keyword evidence="4" id="KW-0560">Oxidoreductase</keyword>
<feature type="region of interest" description="Disordered" evidence="7">
    <location>
        <begin position="595"/>
        <end position="617"/>
    </location>
</feature>
<dbReference type="Pfam" id="PF00394">
    <property type="entry name" value="Cu-oxidase"/>
    <property type="match status" value="1"/>
</dbReference>
<dbReference type="PANTHER" id="PTHR11709">
    <property type="entry name" value="MULTI-COPPER OXIDASE"/>
    <property type="match status" value="1"/>
</dbReference>
<dbReference type="InterPro" id="IPR045087">
    <property type="entry name" value="Cu-oxidase_fam"/>
</dbReference>
<evidence type="ECO:0000256" key="5">
    <source>
        <dbReference type="ARBA" id="ARBA00023008"/>
    </source>
</evidence>
<organism evidence="12 13">
    <name type="scientific">Colletotrichum spinosum</name>
    <dbReference type="NCBI Taxonomy" id="1347390"/>
    <lineage>
        <taxon>Eukaryota</taxon>
        <taxon>Fungi</taxon>
        <taxon>Dikarya</taxon>
        <taxon>Ascomycota</taxon>
        <taxon>Pezizomycotina</taxon>
        <taxon>Sordariomycetes</taxon>
        <taxon>Hypocreomycetidae</taxon>
        <taxon>Glomerellales</taxon>
        <taxon>Glomerellaceae</taxon>
        <taxon>Colletotrichum</taxon>
        <taxon>Colletotrichum orbiculare species complex</taxon>
    </lineage>
</organism>
<evidence type="ECO:0000259" key="10">
    <source>
        <dbReference type="Pfam" id="PF07731"/>
    </source>
</evidence>
<dbReference type="InterPro" id="IPR001117">
    <property type="entry name" value="Cu-oxidase_2nd"/>
</dbReference>
<feature type="region of interest" description="Disordered" evidence="7">
    <location>
        <begin position="23"/>
        <end position="64"/>
    </location>
</feature>
<dbReference type="InterPro" id="IPR002355">
    <property type="entry name" value="Cu_oxidase_Cu_BS"/>
</dbReference>
<keyword evidence="3 8" id="KW-0732">Signal</keyword>
<dbReference type="GO" id="GO:0016491">
    <property type="term" value="F:oxidoreductase activity"/>
    <property type="evidence" value="ECO:0007669"/>
    <property type="project" value="UniProtKB-KW"/>
</dbReference>
<dbReference type="Pfam" id="PF07732">
    <property type="entry name" value="Cu-oxidase_3"/>
    <property type="match status" value="1"/>
</dbReference>
<dbReference type="GO" id="GO:0005507">
    <property type="term" value="F:copper ion binding"/>
    <property type="evidence" value="ECO:0007669"/>
    <property type="project" value="InterPro"/>
</dbReference>
<evidence type="ECO:0000256" key="6">
    <source>
        <dbReference type="ARBA" id="ARBA00023180"/>
    </source>
</evidence>
<keyword evidence="6" id="KW-0325">Glycoprotein</keyword>
<evidence type="ECO:0000313" key="12">
    <source>
        <dbReference type="EMBL" id="TDZ31100.1"/>
    </source>
</evidence>
<keyword evidence="2" id="KW-0479">Metal-binding</keyword>
<dbReference type="PANTHER" id="PTHR11709:SF145">
    <property type="entry name" value="LCC1"/>
    <property type="match status" value="1"/>
</dbReference>